<keyword evidence="2 8" id="KW-0479">Metal-binding</keyword>
<name>A0A182QMN4_9DIPT</name>
<dbReference type="PROSITE" id="PS50157">
    <property type="entry name" value="ZINC_FINGER_C2H2_2"/>
    <property type="match status" value="5"/>
</dbReference>
<dbReference type="PROSITE" id="PS00028">
    <property type="entry name" value="ZINC_FINGER_C2H2_1"/>
    <property type="match status" value="6"/>
</dbReference>
<feature type="binding site" evidence="8">
    <location>
        <position position="12"/>
    </location>
    <ligand>
        <name>Zn(2+)</name>
        <dbReference type="ChEBI" id="CHEBI:29105"/>
    </ligand>
</feature>
<dbReference type="PANTHER" id="PTHR24379">
    <property type="entry name" value="KRAB AND ZINC FINGER DOMAIN-CONTAINING"/>
    <property type="match status" value="1"/>
</dbReference>
<dbReference type="SMART" id="SM00868">
    <property type="entry name" value="zf-AD"/>
    <property type="match status" value="1"/>
</dbReference>
<dbReference type="Gene3D" id="3.40.1800.20">
    <property type="match status" value="1"/>
</dbReference>
<dbReference type="SUPFAM" id="SSF57716">
    <property type="entry name" value="Glucocorticoid receptor-like (DNA-binding domain)"/>
    <property type="match status" value="1"/>
</dbReference>
<dbReference type="InterPro" id="IPR012934">
    <property type="entry name" value="Znf_AD"/>
</dbReference>
<dbReference type="InterPro" id="IPR036236">
    <property type="entry name" value="Znf_C2H2_sf"/>
</dbReference>
<feature type="compositionally biased region" description="Polar residues" evidence="9">
    <location>
        <begin position="172"/>
        <end position="185"/>
    </location>
</feature>
<evidence type="ECO:0000256" key="6">
    <source>
        <dbReference type="ARBA" id="ARBA00023242"/>
    </source>
</evidence>
<evidence type="ECO:0000313" key="12">
    <source>
        <dbReference type="EnsemblMetazoa" id="AFAF013259-PA"/>
    </source>
</evidence>
<reference evidence="13" key="1">
    <citation type="submission" date="2014-01" db="EMBL/GenBank/DDBJ databases">
        <title>The Genome Sequence of Anopheles farauti FAR1 (V2).</title>
        <authorList>
            <consortium name="The Broad Institute Genomics Platform"/>
            <person name="Neafsey D.E."/>
            <person name="Besansky N."/>
            <person name="Howell P."/>
            <person name="Walton C."/>
            <person name="Young S.K."/>
            <person name="Zeng Q."/>
            <person name="Gargeya S."/>
            <person name="Fitzgerald M."/>
            <person name="Haas B."/>
            <person name="Abouelleil A."/>
            <person name="Allen A.W."/>
            <person name="Alvarado L."/>
            <person name="Arachchi H.M."/>
            <person name="Berlin A.M."/>
            <person name="Chapman S.B."/>
            <person name="Gainer-Dewar J."/>
            <person name="Goldberg J."/>
            <person name="Griggs A."/>
            <person name="Gujja S."/>
            <person name="Hansen M."/>
            <person name="Howarth C."/>
            <person name="Imamovic A."/>
            <person name="Ireland A."/>
            <person name="Larimer J."/>
            <person name="McCowan C."/>
            <person name="Murphy C."/>
            <person name="Pearson M."/>
            <person name="Poon T.W."/>
            <person name="Priest M."/>
            <person name="Roberts A."/>
            <person name="Saif S."/>
            <person name="Shea T."/>
            <person name="Sisk P."/>
            <person name="Sykes S."/>
            <person name="Wortman J."/>
            <person name="Nusbaum C."/>
            <person name="Birren B."/>
        </authorList>
    </citation>
    <scope>NUCLEOTIDE SEQUENCE [LARGE SCALE GENOMIC DNA]</scope>
    <source>
        <strain evidence="13">FAR1</strain>
    </source>
</reference>
<evidence type="ECO:0000259" key="11">
    <source>
        <dbReference type="PROSITE" id="PS51915"/>
    </source>
</evidence>
<evidence type="ECO:0008006" key="14">
    <source>
        <dbReference type="Google" id="ProtNLM"/>
    </source>
</evidence>
<evidence type="ECO:0000256" key="5">
    <source>
        <dbReference type="ARBA" id="ARBA00022833"/>
    </source>
</evidence>
<dbReference type="FunFam" id="3.30.160.60:FF:002753">
    <property type="entry name" value="AGAP011403-PA"/>
    <property type="match status" value="1"/>
</dbReference>
<feature type="domain" description="C2H2-type" evidence="10">
    <location>
        <begin position="323"/>
        <end position="350"/>
    </location>
</feature>
<comment type="subcellular location">
    <subcellularLocation>
        <location evidence="1">Nucleus</location>
    </subcellularLocation>
</comment>
<feature type="domain" description="C2H2-type" evidence="10">
    <location>
        <begin position="351"/>
        <end position="375"/>
    </location>
</feature>
<feature type="compositionally biased region" description="Basic and acidic residues" evidence="9">
    <location>
        <begin position="186"/>
        <end position="204"/>
    </location>
</feature>
<dbReference type="EnsemblMetazoa" id="AFAF013259-RA">
    <property type="protein sequence ID" value="AFAF013259-PA"/>
    <property type="gene ID" value="AFAF013259"/>
</dbReference>
<dbReference type="PANTHER" id="PTHR24379:SF121">
    <property type="entry name" value="C2H2-TYPE DOMAIN-CONTAINING PROTEIN"/>
    <property type="match status" value="1"/>
</dbReference>
<dbReference type="SUPFAM" id="SSF57667">
    <property type="entry name" value="beta-beta-alpha zinc fingers"/>
    <property type="match status" value="3"/>
</dbReference>
<evidence type="ECO:0000256" key="4">
    <source>
        <dbReference type="ARBA" id="ARBA00022771"/>
    </source>
</evidence>
<evidence type="ECO:0000256" key="9">
    <source>
        <dbReference type="SAM" id="MobiDB-lite"/>
    </source>
</evidence>
<evidence type="ECO:0000256" key="2">
    <source>
        <dbReference type="ARBA" id="ARBA00022723"/>
    </source>
</evidence>
<feature type="region of interest" description="Disordered" evidence="9">
    <location>
        <begin position="405"/>
        <end position="424"/>
    </location>
</feature>
<feature type="binding site" evidence="8">
    <location>
        <position position="15"/>
    </location>
    <ligand>
        <name>Zn(2+)</name>
        <dbReference type="ChEBI" id="CHEBI:29105"/>
    </ligand>
</feature>
<feature type="compositionally biased region" description="Acidic residues" evidence="9">
    <location>
        <begin position="407"/>
        <end position="417"/>
    </location>
</feature>
<evidence type="ECO:0000256" key="7">
    <source>
        <dbReference type="PROSITE-ProRule" id="PRU00042"/>
    </source>
</evidence>
<evidence type="ECO:0000259" key="10">
    <source>
        <dbReference type="PROSITE" id="PS50157"/>
    </source>
</evidence>
<dbReference type="Pfam" id="PF07776">
    <property type="entry name" value="zf-AD"/>
    <property type="match status" value="1"/>
</dbReference>
<dbReference type="PROSITE" id="PS51915">
    <property type="entry name" value="ZAD"/>
    <property type="match status" value="1"/>
</dbReference>
<organism evidence="12 13">
    <name type="scientific">Anopheles farauti</name>
    <dbReference type="NCBI Taxonomy" id="69004"/>
    <lineage>
        <taxon>Eukaryota</taxon>
        <taxon>Metazoa</taxon>
        <taxon>Ecdysozoa</taxon>
        <taxon>Arthropoda</taxon>
        <taxon>Hexapoda</taxon>
        <taxon>Insecta</taxon>
        <taxon>Pterygota</taxon>
        <taxon>Neoptera</taxon>
        <taxon>Endopterygota</taxon>
        <taxon>Diptera</taxon>
        <taxon>Nematocera</taxon>
        <taxon>Culicoidea</taxon>
        <taxon>Culicidae</taxon>
        <taxon>Anophelinae</taxon>
        <taxon>Anopheles</taxon>
    </lineage>
</organism>
<keyword evidence="4 7" id="KW-0863">Zinc-finger</keyword>
<feature type="domain" description="C2H2-type" evidence="10">
    <location>
        <begin position="294"/>
        <end position="322"/>
    </location>
</feature>
<evidence type="ECO:0000256" key="8">
    <source>
        <dbReference type="PROSITE-ProRule" id="PRU01263"/>
    </source>
</evidence>
<accession>A0A182QMN4</accession>
<dbReference type="Gene3D" id="3.30.160.60">
    <property type="entry name" value="Classic Zinc Finger"/>
    <property type="match status" value="4"/>
</dbReference>
<sequence>MANGTQKMIVICRLCLSQDERLLRPVTETIDASLTILEIKRFSGIPININEEIAYAICFECADRVQSSIAFRNACLDNDGLFQELRSAFMAQLGCTEKDAVVIVDDSISNRLGQQYFQIDDDNNVHIENLTTDPYKEDVSIEQAEAVIVFDRVESDPVSDEYDAADNVRLPGQTTESSDLSVTTEESTKPSHSNREIRSMRTEKSSRTKKLCTICGKMVTSLPSHIAQHTNEPTQHACPYCPVKMTVKSNLKQHIQAVHLKKISKKCKLCDKGFTQNKSYASHMISFHGIGRKHPCKLCSRVFNFPSGLKDHMNRVHSEVRSLECDICGKMFKVKSALATHIRTHSGDQPYACTQCPKRFKSQFAKKTHELTHSGIVFECGFCSKTYRYKALLSMHLRKTHSTEMLESTEYDEEQEVDASKEET</sequence>
<dbReference type="InterPro" id="IPR013087">
    <property type="entry name" value="Znf_C2H2_type"/>
</dbReference>
<keyword evidence="3" id="KW-0677">Repeat</keyword>
<feature type="region of interest" description="Disordered" evidence="9">
    <location>
        <begin position="168"/>
        <end position="204"/>
    </location>
</feature>
<dbReference type="EMBL" id="AXCN02002107">
    <property type="status" value="NOT_ANNOTATED_CDS"/>
    <property type="molecule type" value="Genomic_DNA"/>
</dbReference>
<dbReference type="GO" id="GO:0008270">
    <property type="term" value="F:zinc ion binding"/>
    <property type="evidence" value="ECO:0007669"/>
    <property type="project" value="UniProtKB-UniRule"/>
</dbReference>
<feature type="domain" description="C2H2-type" evidence="10">
    <location>
        <begin position="378"/>
        <end position="406"/>
    </location>
</feature>
<dbReference type="VEuPathDB" id="VectorBase:AFAF013259"/>
<proteinExistence type="predicted"/>
<evidence type="ECO:0000313" key="13">
    <source>
        <dbReference type="Proteomes" id="UP000075886"/>
    </source>
</evidence>
<reference evidence="12" key="2">
    <citation type="submission" date="2020-05" db="UniProtKB">
        <authorList>
            <consortium name="EnsemblMetazoa"/>
        </authorList>
    </citation>
    <scope>IDENTIFICATION</scope>
    <source>
        <strain evidence="12">FAR1</strain>
    </source>
</reference>
<keyword evidence="6" id="KW-0539">Nucleus</keyword>
<evidence type="ECO:0000256" key="3">
    <source>
        <dbReference type="ARBA" id="ARBA00022737"/>
    </source>
</evidence>
<evidence type="ECO:0000256" key="1">
    <source>
        <dbReference type="ARBA" id="ARBA00004123"/>
    </source>
</evidence>
<feature type="binding site" evidence="8">
    <location>
        <position position="61"/>
    </location>
    <ligand>
        <name>Zn(2+)</name>
        <dbReference type="ChEBI" id="CHEBI:29105"/>
    </ligand>
</feature>
<feature type="domain" description="C2H2-type" evidence="10">
    <location>
        <begin position="265"/>
        <end position="293"/>
    </location>
</feature>
<dbReference type="FunFam" id="3.30.160.60:FF:000145">
    <property type="entry name" value="Zinc finger protein 574"/>
    <property type="match status" value="1"/>
</dbReference>
<dbReference type="GO" id="GO:0005634">
    <property type="term" value="C:nucleus"/>
    <property type="evidence" value="ECO:0007669"/>
    <property type="project" value="UniProtKB-SubCell"/>
</dbReference>
<keyword evidence="5 8" id="KW-0862">Zinc</keyword>
<dbReference type="AlphaFoldDB" id="A0A182QMN4"/>
<protein>
    <recommendedName>
        <fullName evidence="14">Protein krueppel</fullName>
    </recommendedName>
</protein>
<dbReference type="SMART" id="SM00355">
    <property type="entry name" value="ZnF_C2H2"/>
    <property type="match status" value="7"/>
</dbReference>
<feature type="domain" description="ZAD" evidence="11">
    <location>
        <begin position="10"/>
        <end position="85"/>
    </location>
</feature>
<dbReference type="STRING" id="69004.A0A182QMN4"/>
<feature type="binding site" evidence="8">
    <location>
        <position position="58"/>
    </location>
    <ligand>
        <name>Zn(2+)</name>
        <dbReference type="ChEBI" id="CHEBI:29105"/>
    </ligand>
</feature>
<dbReference type="Proteomes" id="UP000075886">
    <property type="component" value="Unassembled WGS sequence"/>
</dbReference>
<dbReference type="Pfam" id="PF00096">
    <property type="entry name" value="zf-C2H2"/>
    <property type="match status" value="4"/>
</dbReference>
<keyword evidence="13" id="KW-1185">Reference proteome</keyword>